<dbReference type="GO" id="GO:0060341">
    <property type="term" value="P:regulation of cellular localization"/>
    <property type="evidence" value="ECO:0007669"/>
    <property type="project" value="TreeGrafter"/>
</dbReference>
<organism evidence="3 4">
    <name type="scientific">Paramormyrops kingsleyae</name>
    <dbReference type="NCBI Taxonomy" id="1676925"/>
    <lineage>
        <taxon>Eukaryota</taxon>
        <taxon>Metazoa</taxon>
        <taxon>Chordata</taxon>
        <taxon>Craniata</taxon>
        <taxon>Vertebrata</taxon>
        <taxon>Euteleostomi</taxon>
        <taxon>Actinopterygii</taxon>
        <taxon>Neopterygii</taxon>
        <taxon>Teleostei</taxon>
        <taxon>Osteoglossocephala</taxon>
        <taxon>Osteoglossomorpha</taxon>
        <taxon>Osteoglossiformes</taxon>
        <taxon>Mormyridae</taxon>
        <taxon>Paramormyrops</taxon>
    </lineage>
</organism>
<evidence type="ECO:0000259" key="2">
    <source>
        <dbReference type="PROSITE" id="PS50106"/>
    </source>
</evidence>
<evidence type="ECO:0000256" key="1">
    <source>
        <dbReference type="SAM" id="MobiDB-lite"/>
    </source>
</evidence>
<dbReference type="GO" id="GO:0007163">
    <property type="term" value="P:establishment or maintenance of cell polarity"/>
    <property type="evidence" value="ECO:0007669"/>
    <property type="project" value="TreeGrafter"/>
</dbReference>
<dbReference type="Ensembl" id="ENSPKIT00000040116.1">
    <property type="protein sequence ID" value="ENSPKIP00000015645.1"/>
    <property type="gene ID" value="ENSPKIG00000002291.1"/>
</dbReference>
<dbReference type="FunFam" id="2.30.42.10:FF:000215">
    <property type="entry name" value="uncharacterized protein KIAA1614 homolog"/>
    <property type="match status" value="1"/>
</dbReference>
<feature type="region of interest" description="Disordered" evidence="1">
    <location>
        <begin position="1"/>
        <end position="216"/>
    </location>
</feature>
<accession>A0A3B3RCK1</accession>
<feature type="region of interest" description="Disordered" evidence="1">
    <location>
        <begin position="511"/>
        <end position="557"/>
    </location>
</feature>
<dbReference type="Gene3D" id="2.30.42.10">
    <property type="match status" value="1"/>
</dbReference>
<dbReference type="SUPFAM" id="SSF50156">
    <property type="entry name" value="PDZ domain-like"/>
    <property type="match status" value="1"/>
</dbReference>
<feature type="region of interest" description="Disordered" evidence="1">
    <location>
        <begin position="867"/>
        <end position="886"/>
    </location>
</feature>
<feature type="compositionally biased region" description="Basic and acidic residues" evidence="1">
    <location>
        <begin position="795"/>
        <end position="812"/>
    </location>
</feature>
<feature type="domain" description="PDZ" evidence="2">
    <location>
        <begin position="970"/>
        <end position="1040"/>
    </location>
</feature>
<evidence type="ECO:0000313" key="3">
    <source>
        <dbReference type="Ensembl" id="ENSPKIP00000015645.1"/>
    </source>
</evidence>
<feature type="compositionally biased region" description="Basic and acidic residues" evidence="1">
    <location>
        <begin position="820"/>
        <end position="836"/>
    </location>
</feature>
<proteinExistence type="predicted"/>
<feature type="region of interest" description="Disordered" evidence="1">
    <location>
        <begin position="752"/>
        <end position="836"/>
    </location>
</feature>
<dbReference type="GeneTree" id="ENSGT00390000013003"/>
<sequence>MEEGGTPVRLGGRRYPSPLPGGLRAVLPVDADQHPTASSPEPGMPSPCFPPGSAVSALQSKVNALSKHRAVGKERDNRGQPVRSSHSHGGRKLSPVLPGPGSPPSCRSWHCSSDDEGESQLQDHAHPWNHLTPHDMEVQREVVGEDEGEGGATSSSSSLPWEASAEFSVEILQEGPSSKPRSPCKGFPRPGTPPTNGGAPLVEGSPHSEPAGSSFVWRDLQRSDSLESHFRRYWEGEPDLAAPLGGLWRADSWESVCSGGGALSLAERVEMNRAILRQMLNKPKSIDAEGLKQRPKQNGNKATLNDSDWDSGISLQDGEHCASRAFVLGDDLPLSPRQEQAKRLLERARMKARCKPLKADHSILPVPRDSSPEALSRAAAPLLRSLPGKEGAASGNLSDSSSSDSACGPRRRHGQSPTRVRFEDESEKDAEVRYLERLRQRRRAGERAQGLLVSKPNLSAYVNGKKDGGDPGGAARRGRAAQTVPECRAWGPQEDSLGNGRGRVMIVSKDPTSRKCHSCGGLVDGPPGSRANAGLSPPSPQQPHGKGTPSQVPVNSVKRTVRTERIKETYIGEVALTEDRGPDCLHSDGGNLSTRPWPPGEEWQVSGDVTVLPPNPYAAEQPEKPCHCSVSLETQVRPPMDASGHSHQDTSPLPKKSALKLGPRNRPSGQWVMKLMPSPQGLSPHLDSPESLESRLPQGAEQEPPAPAAACPCQEQQCVGPGYRPESSALPPLSWGPGPCIRPSVLKLPPSRALPDHPALEPWDGAPESAGHYQQWNGDQCQDPASASRAPNCRPDGRVRGPMRAEHLRADSPDMTLPEPYRRAPEHGSEQREGRSKLSLRKFFSAIGLNSVGKLVKARSSSMEHLSLPAKQSAAPLSPPHGQLKKAPSLQTLNVESPLTQLRKASSVQSLQSPKRKTDRSGAYAPGQQPCSPVYSRGLQRALSVEDVGCPSLVRSVGRVAQAFPDGTLLLELSRPSHGPFGFLISRGKGRQDSGVYVEEMGDSSTQKLYAGLLGIGDEILEVNREKVAGLSLDQVTRLMTQESTASIRVLRHRRFPR</sequence>
<dbReference type="GO" id="GO:0005938">
    <property type="term" value="C:cell cortex"/>
    <property type="evidence" value="ECO:0007669"/>
    <property type="project" value="TreeGrafter"/>
</dbReference>
<reference evidence="3" key="1">
    <citation type="submission" date="2025-08" db="UniProtKB">
        <authorList>
            <consortium name="Ensembl"/>
        </authorList>
    </citation>
    <scope>IDENTIFICATION</scope>
</reference>
<evidence type="ECO:0000313" key="4">
    <source>
        <dbReference type="Proteomes" id="UP000261540"/>
    </source>
</evidence>
<dbReference type="InterPro" id="IPR001478">
    <property type="entry name" value="PDZ"/>
</dbReference>
<dbReference type="PROSITE" id="PS50106">
    <property type="entry name" value="PDZ"/>
    <property type="match status" value="1"/>
</dbReference>
<reference evidence="3" key="2">
    <citation type="submission" date="2025-09" db="UniProtKB">
        <authorList>
            <consortium name="Ensembl"/>
        </authorList>
    </citation>
    <scope>IDENTIFICATION</scope>
</reference>
<dbReference type="PANTHER" id="PTHR14102:SF12">
    <property type="entry name" value="CDNA SEQUENCE BC034090"/>
    <property type="match status" value="1"/>
</dbReference>
<dbReference type="InterPro" id="IPR051741">
    <property type="entry name" value="PAR6_homolog"/>
</dbReference>
<dbReference type="GO" id="GO:0007098">
    <property type="term" value="P:centrosome cycle"/>
    <property type="evidence" value="ECO:0007669"/>
    <property type="project" value="TreeGrafter"/>
</dbReference>
<feature type="region of interest" description="Disordered" evidence="1">
    <location>
        <begin position="356"/>
        <end position="430"/>
    </location>
</feature>
<dbReference type="GO" id="GO:0005634">
    <property type="term" value="C:nucleus"/>
    <property type="evidence" value="ECO:0007669"/>
    <property type="project" value="TreeGrafter"/>
</dbReference>
<dbReference type="GO" id="GO:0016324">
    <property type="term" value="C:apical plasma membrane"/>
    <property type="evidence" value="ECO:0007669"/>
    <property type="project" value="TreeGrafter"/>
</dbReference>
<dbReference type="Pfam" id="PF00595">
    <property type="entry name" value="PDZ"/>
    <property type="match status" value="1"/>
</dbReference>
<dbReference type="Pfam" id="PF15737">
    <property type="entry name" value="DUF4685"/>
    <property type="match status" value="1"/>
</dbReference>
<feature type="compositionally biased region" description="Low complexity" evidence="1">
    <location>
        <begin position="372"/>
        <end position="386"/>
    </location>
</feature>
<feature type="region of interest" description="Disordered" evidence="1">
    <location>
        <begin position="637"/>
        <end position="736"/>
    </location>
</feature>
<dbReference type="InterPro" id="IPR036034">
    <property type="entry name" value="PDZ_sf"/>
</dbReference>
<feature type="compositionally biased region" description="Polar residues" evidence="1">
    <location>
        <begin position="772"/>
        <end position="785"/>
    </location>
</feature>
<dbReference type="AlphaFoldDB" id="A0A3B3RCK1"/>
<dbReference type="InterPro" id="IPR032756">
    <property type="entry name" value="DUF4685"/>
</dbReference>
<dbReference type="STRING" id="1676925.ENSPKIP00000015645"/>
<protein>
    <submittedName>
        <fullName evidence="3">Si:dkey-121a11.3</fullName>
    </submittedName>
</protein>
<dbReference type="SMART" id="SM00228">
    <property type="entry name" value="PDZ"/>
    <property type="match status" value="1"/>
</dbReference>
<feature type="region of interest" description="Disordered" evidence="1">
    <location>
        <begin position="283"/>
        <end position="313"/>
    </location>
</feature>
<keyword evidence="4" id="KW-1185">Reference proteome</keyword>
<feature type="compositionally biased region" description="Polar residues" evidence="1">
    <location>
        <begin position="296"/>
        <end position="306"/>
    </location>
</feature>
<feature type="compositionally biased region" description="Low complexity" evidence="1">
    <location>
        <begin position="697"/>
        <end position="718"/>
    </location>
</feature>
<name>A0A3B3RCK1_9TELE</name>
<feature type="region of interest" description="Disordered" evidence="1">
    <location>
        <begin position="899"/>
        <end position="931"/>
    </location>
</feature>
<feature type="compositionally biased region" description="Polar residues" evidence="1">
    <location>
        <begin position="548"/>
        <end position="557"/>
    </location>
</feature>
<feature type="compositionally biased region" description="Basic and acidic residues" evidence="1">
    <location>
        <begin position="121"/>
        <end position="143"/>
    </location>
</feature>
<feature type="compositionally biased region" description="Polar residues" evidence="1">
    <location>
        <begin position="899"/>
        <end position="913"/>
    </location>
</feature>
<dbReference type="Proteomes" id="UP000261540">
    <property type="component" value="Unplaced"/>
</dbReference>
<dbReference type="PANTHER" id="PTHR14102">
    <property type="entry name" value="PAR-6-RELATED"/>
    <property type="match status" value="1"/>
</dbReference>